<dbReference type="Gene3D" id="3.40.50.150">
    <property type="entry name" value="Vaccinia Virus protein VP39"/>
    <property type="match status" value="1"/>
</dbReference>
<sequence>MLGLVFENLLAELDPNLEENTIKSIGKQTGSYYTPRKVIQEMVNESLFIYLKKHTSLENVETLKKLVYENILDNTSNAFCERDYTDAEY</sequence>
<proteinExistence type="predicted"/>
<protein>
    <submittedName>
        <fullName evidence="1">Uncharacterized protein</fullName>
    </submittedName>
</protein>
<dbReference type="InterPro" id="IPR029063">
    <property type="entry name" value="SAM-dependent_MTases_sf"/>
</dbReference>
<dbReference type="EMBL" id="LO018304">
    <property type="protein sequence ID" value="CUM58367.1"/>
    <property type="molecule type" value="Genomic_DNA"/>
</dbReference>
<reference evidence="1" key="1">
    <citation type="submission" date="2015-09" db="EMBL/GenBank/DDBJ databases">
        <authorList>
            <person name="Jackson K.R."/>
            <person name="Lunt B.L."/>
            <person name="Fisher J.N.B."/>
            <person name="Gardner A.V."/>
            <person name="Bailey M.E."/>
            <person name="Deus L.M."/>
            <person name="Earl A.S."/>
            <person name="Gibby P.D."/>
            <person name="Hartmann K.A."/>
            <person name="Liu J.E."/>
            <person name="Manci A.M."/>
            <person name="Nielsen D.A."/>
            <person name="Solomon M.B."/>
            <person name="Breakwell D.P."/>
            <person name="Burnett S.H."/>
            <person name="Grose J.H."/>
        </authorList>
    </citation>
    <scope>NUCLEOTIDE SEQUENCE</scope>
    <source>
        <strain evidence="1">7805</strain>
    </source>
</reference>
<dbReference type="AlphaFoldDB" id="A0A1J1JBI0"/>
<name>A0A1J1JBI0_PLAAG</name>
<organism evidence="1">
    <name type="scientific">Planktothrix agardhii</name>
    <name type="common">Oscillatoria agardhii</name>
    <dbReference type="NCBI Taxonomy" id="1160"/>
    <lineage>
        <taxon>Bacteria</taxon>
        <taxon>Bacillati</taxon>
        <taxon>Cyanobacteriota</taxon>
        <taxon>Cyanophyceae</taxon>
        <taxon>Oscillatoriophycideae</taxon>
        <taxon>Oscillatoriales</taxon>
        <taxon>Microcoleaceae</taxon>
        <taxon>Planktothrix</taxon>
    </lineage>
</organism>
<accession>A0A1J1JBI0</accession>
<gene>
    <name evidence="1" type="ORF">PLAM_0400</name>
</gene>
<evidence type="ECO:0000313" key="1">
    <source>
        <dbReference type="EMBL" id="CUM58367.1"/>
    </source>
</evidence>